<evidence type="ECO:0000313" key="2">
    <source>
        <dbReference type="Proteomes" id="UP000239352"/>
    </source>
</evidence>
<proteinExistence type="predicted"/>
<organism evidence="1 2">
    <name type="scientific">Actinopolyspora mortivallis</name>
    <dbReference type="NCBI Taxonomy" id="33906"/>
    <lineage>
        <taxon>Bacteria</taxon>
        <taxon>Bacillati</taxon>
        <taxon>Actinomycetota</taxon>
        <taxon>Actinomycetes</taxon>
        <taxon>Actinopolysporales</taxon>
        <taxon>Actinopolysporaceae</taxon>
        <taxon>Actinopolyspora</taxon>
    </lineage>
</organism>
<gene>
    <name evidence="1" type="ORF">CEP50_16785</name>
</gene>
<dbReference type="AlphaFoldDB" id="A0A2T0GSU4"/>
<sequence length="142" mass="15939">MNDLFLGRFPNELSVVDLLGYICGEFAQFPYLTPAPELLFQHFTPMSLPSPEASALPFLFESPSISLFSTDLRFSPQTQLVDTNRYFPQEFRQLVLESPRGAIGPEGLTVTLDRTTHIDAEAPTRHPIMFRNARPGVAPLFP</sequence>
<comment type="caution">
    <text evidence="1">The sequence shown here is derived from an EMBL/GenBank/DDBJ whole genome shotgun (WGS) entry which is preliminary data.</text>
</comment>
<accession>A0A2T0GSU4</accession>
<dbReference type="InParanoid" id="A0A2T0GSU4"/>
<evidence type="ECO:0000313" key="1">
    <source>
        <dbReference type="EMBL" id="PRW62185.1"/>
    </source>
</evidence>
<name>A0A2T0GSU4_ACTMO</name>
<dbReference type="Proteomes" id="UP000239352">
    <property type="component" value="Unassembled WGS sequence"/>
</dbReference>
<dbReference type="EMBL" id="PVSR01000039">
    <property type="protein sequence ID" value="PRW62185.1"/>
    <property type="molecule type" value="Genomic_DNA"/>
</dbReference>
<protein>
    <submittedName>
        <fullName evidence="1">Uncharacterized protein</fullName>
    </submittedName>
</protein>
<reference evidence="1 2" key="1">
    <citation type="submission" date="2018-03" db="EMBL/GenBank/DDBJ databases">
        <title>Actinopolyspora mortivallis from Sahara, screening for active biomolecules.</title>
        <authorList>
            <person name="Selama O."/>
            <person name="Wellington E.M.H."/>
            <person name="Hacene H."/>
        </authorList>
    </citation>
    <scope>NUCLEOTIDE SEQUENCE [LARGE SCALE GENOMIC DNA]</scope>
    <source>
        <strain evidence="1 2">M5A</strain>
    </source>
</reference>
<keyword evidence="2" id="KW-1185">Reference proteome</keyword>